<dbReference type="Gene3D" id="1.10.10.60">
    <property type="entry name" value="Homeodomain-like"/>
    <property type="match status" value="2"/>
</dbReference>
<dbReference type="PANTHER" id="PTHR46796:SF13">
    <property type="entry name" value="HTH-TYPE TRANSCRIPTIONAL ACTIVATOR RHAS"/>
    <property type="match status" value="1"/>
</dbReference>
<comment type="caution">
    <text evidence="6">The sequence shown here is derived from an EMBL/GenBank/DDBJ whole genome shotgun (WGS) entry which is preliminary data.</text>
</comment>
<dbReference type="GO" id="GO:0043565">
    <property type="term" value="F:sequence-specific DNA binding"/>
    <property type="evidence" value="ECO:0007669"/>
    <property type="project" value="InterPro"/>
</dbReference>
<evidence type="ECO:0000313" key="7">
    <source>
        <dbReference type="Proteomes" id="UP000612585"/>
    </source>
</evidence>
<dbReference type="SUPFAM" id="SSF46689">
    <property type="entry name" value="Homeodomain-like"/>
    <property type="match status" value="2"/>
</dbReference>
<dbReference type="PROSITE" id="PS00041">
    <property type="entry name" value="HTH_ARAC_FAMILY_1"/>
    <property type="match status" value="1"/>
</dbReference>
<dbReference type="InterPro" id="IPR032783">
    <property type="entry name" value="AraC_lig"/>
</dbReference>
<feature type="domain" description="HTH araC/xylS-type" evidence="5">
    <location>
        <begin position="210"/>
        <end position="308"/>
    </location>
</feature>
<evidence type="ECO:0000256" key="1">
    <source>
        <dbReference type="ARBA" id="ARBA00023015"/>
    </source>
</evidence>
<name>A0A8J3Z5W8_9ACTN</name>
<protein>
    <submittedName>
        <fullName evidence="6">AraC family transcriptional regulator</fullName>
    </submittedName>
</protein>
<sequence length="318" mass="34007">MDVLSDLLYRARAGEPLVRQMIAPPPWAIAFADPPPLTVVATLGGHACIRLDDASPTMLSAGDIALVRDLGGHTIGDSPATPPQSVVRRGRKYRADTGEEVPDRPSHGPRTYGGGGPDAITMIRGTYHLRGAVGDRLLEMLPPLAVVPAGPRTGAALDLLTAETTRDEPGQDAVIGRLLDLVLVMALRAFVMASPAAPAWYRALLDPTISALLGRLHTSPEQKWTVADLAATAGMSRAAFAARFTALVGEPPLTYLTAWRMTLAADRLDDTDDTVGVIARAVGYQDAFAFSVAFKRAHGVSPSGWRRRRENGVNRIRR</sequence>
<organism evidence="6 7">
    <name type="scientific">Virgisporangium aurantiacum</name>
    <dbReference type="NCBI Taxonomy" id="175570"/>
    <lineage>
        <taxon>Bacteria</taxon>
        <taxon>Bacillati</taxon>
        <taxon>Actinomycetota</taxon>
        <taxon>Actinomycetes</taxon>
        <taxon>Micromonosporales</taxon>
        <taxon>Micromonosporaceae</taxon>
        <taxon>Virgisporangium</taxon>
    </lineage>
</organism>
<dbReference type="AlphaFoldDB" id="A0A8J3Z5W8"/>
<feature type="region of interest" description="Disordered" evidence="4">
    <location>
        <begin position="94"/>
        <end position="115"/>
    </location>
</feature>
<dbReference type="Pfam" id="PF12833">
    <property type="entry name" value="HTH_18"/>
    <property type="match status" value="1"/>
</dbReference>
<evidence type="ECO:0000313" key="6">
    <source>
        <dbReference type="EMBL" id="GIJ55860.1"/>
    </source>
</evidence>
<dbReference type="InterPro" id="IPR009057">
    <property type="entry name" value="Homeodomain-like_sf"/>
</dbReference>
<reference evidence="6" key="1">
    <citation type="submission" date="2021-01" db="EMBL/GenBank/DDBJ databases">
        <title>Whole genome shotgun sequence of Virgisporangium aurantiacum NBRC 16421.</title>
        <authorList>
            <person name="Komaki H."/>
            <person name="Tamura T."/>
        </authorList>
    </citation>
    <scope>NUCLEOTIDE SEQUENCE</scope>
    <source>
        <strain evidence="6">NBRC 16421</strain>
    </source>
</reference>
<keyword evidence="1" id="KW-0805">Transcription regulation</keyword>
<dbReference type="Pfam" id="PF12852">
    <property type="entry name" value="Cupin_6"/>
    <property type="match status" value="1"/>
</dbReference>
<dbReference type="RefSeq" id="WP_203993267.1">
    <property type="nucleotide sequence ID" value="NZ_BOPG01000022.1"/>
</dbReference>
<keyword evidence="3" id="KW-0804">Transcription</keyword>
<keyword evidence="2" id="KW-0238">DNA-binding</keyword>
<dbReference type="Proteomes" id="UP000612585">
    <property type="component" value="Unassembled WGS sequence"/>
</dbReference>
<dbReference type="EMBL" id="BOPG01000022">
    <property type="protein sequence ID" value="GIJ55860.1"/>
    <property type="molecule type" value="Genomic_DNA"/>
</dbReference>
<gene>
    <name evidence="6" type="ORF">Vau01_033760</name>
</gene>
<proteinExistence type="predicted"/>
<dbReference type="PROSITE" id="PS01124">
    <property type="entry name" value="HTH_ARAC_FAMILY_2"/>
    <property type="match status" value="1"/>
</dbReference>
<dbReference type="PANTHER" id="PTHR46796">
    <property type="entry name" value="HTH-TYPE TRANSCRIPTIONAL ACTIVATOR RHAS-RELATED"/>
    <property type="match status" value="1"/>
</dbReference>
<dbReference type="SMART" id="SM00342">
    <property type="entry name" value="HTH_ARAC"/>
    <property type="match status" value="1"/>
</dbReference>
<evidence type="ECO:0000256" key="3">
    <source>
        <dbReference type="ARBA" id="ARBA00023163"/>
    </source>
</evidence>
<dbReference type="InterPro" id="IPR050204">
    <property type="entry name" value="AraC_XylS_family_regulators"/>
</dbReference>
<accession>A0A8J3Z5W8</accession>
<dbReference type="InterPro" id="IPR018062">
    <property type="entry name" value="HTH_AraC-typ_CS"/>
</dbReference>
<dbReference type="InterPro" id="IPR018060">
    <property type="entry name" value="HTH_AraC"/>
</dbReference>
<feature type="compositionally biased region" description="Basic and acidic residues" evidence="4">
    <location>
        <begin position="94"/>
        <end position="106"/>
    </location>
</feature>
<evidence type="ECO:0000256" key="2">
    <source>
        <dbReference type="ARBA" id="ARBA00023125"/>
    </source>
</evidence>
<keyword evidence="7" id="KW-1185">Reference proteome</keyword>
<dbReference type="GO" id="GO:0003700">
    <property type="term" value="F:DNA-binding transcription factor activity"/>
    <property type="evidence" value="ECO:0007669"/>
    <property type="project" value="InterPro"/>
</dbReference>
<evidence type="ECO:0000259" key="5">
    <source>
        <dbReference type="PROSITE" id="PS01124"/>
    </source>
</evidence>
<evidence type="ECO:0000256" key="4">
    <source>
        <dbReference type="SAM" id="MobiDB-lite"/>
    </source>
</evidence>